<dbReference type="STRING" id="1314674.A0A0D7B0Y6"/>
<dbReference type="InterPro" id="IPR035979">
    <property type="entry name" value="RBD_domain_sf"/>
</dbReference>
<keyword evidence="1 2" id="KW-0694">RNA-binding</keyword>
<dbReference type="GO" id="GO:0005634">
    <property type="term" value="C:nucleus"/>
    <property type="evidence" value="ECO:0007669"/>
    <property type="project" value="TreeGrafter"/>
</dbReference>
<protein>
    <recommendedName>
        <fullName evidence="4">RRM domain-containing protein</fullName>
    </recommendedName>
</protein>
<dbReference type="InterPro" id="IPR000504">
    <property type="entry name" value="RRM_dom"/>
</dbReference>
<gene>
    <name evidence="5" type="ORF">CYLTODRAFT_381668</name>
</gene>
<dbReference type="OrthoDB" id="6159137at2759"/>
<dbReference type="PROSITE" id="PS50102">
    <property type="entry name" value="RRM"/>
    <property type="match status" value="3"/>
</dbReference>
<dbReference type="SMART" id="SM00360">
    <property type="entry name" value="RRM"/>
    <property type="match status" value="3"/>
</dbReference>
<dbReference type="AlphaFoldDB" id="A0A0D7B0Y6"/>
<keyword evidence="6" id="KW-1185">Reference proteome</keyword>
<evidence type="ECO:0000313" key="6">
    <source>
        <dbReference type="Proteomes" id="UP000054007"/>
    </source>
</evidence>
<dbReference type="EMBL" id="KN880671">
    <property type="protein sequence ID" value="KIY63809.1"/>
    <property type="molecule type" value="Genomic_DNA"/>
</dbReference>
<name>A0A0D7B0Y6_9AGAR</name>
<feature type="domain" description="RRM" evidence="4">
    <location>
        <begin position="26"/>
        <end position="100"/>
    </location>
</feature>
<dbReference type="PANTHER" id="PTHR48025">
    <property type="entry name" value="OS02G0815200 PROTEIN"/>
    <property type="match status" value="1"/>
</dbReference>
<dbReference type="InterPro" id="IPR012677">
    <property type="entry name" value="Nucleotide-bd_a/b_plait_sf"/>
</dbReference>
<evidence type="ECO:0000313" key="5">
    <source>
        <dbReference type="EMBL" id="KIY63809.1"/>
    </source>
</evidence>
<dbReference type="GO" id="GO:0003729">
    <property type="term" value="F:mRNA binding"/>
    <property type="evidence" value="ECO:0007669"/>
    <property type="project" value="TreeGrafter"/>
</dbReference>
<sequence length="402" mass="44432">MSFERNTRSCPPSRNGDRGSGGALANAVRVSRLPENVAIKEITALFETLIGDVSSIADLKDASGRHLEIVFSNGDACKKALCMNGYNIEGQLLTVVPAAEANGPPKRVDDRRNLYVLGLPFDLNKMELTALFSQYGNVAHCVILATLDSASRRRGFVVMASHEEARRAMMSLTRTQLRGHAMDISWAIVQRSQGFLDGDDRSLLFDEHSQPSRFPSPDLAVHDPTFPSMGSPPMAMNSPVEPPMLSPLIPSTMPTSTLIVSELPSLLFGQLQDMHPLLDPYGKIDNLELLQLPHVTPGTITAKVEYASIASAREALECLNGQVYVNFKLRVQYLQMSVPHSFEPNTAEPFFPMTADFNSMTSYRQPRPGFRRQHTDFAASRQVYAPPPRVFRPPPNMAPHMK</sequence>
<dbReference type="InterPro" id="IPR050502">
    <property type="entry name" value="Euk_RNA-bind_prot"/>
</dbReference>
<dbReference type="CDD" id="cd00590">
    <property type="entry name" value="RRM_SF"/>
    <property type="match status" value="1"/>
</dbReference>
<organism evidence="5 6">
    <name type="scientific">Cylindrobasidium torrendii FP15055 ss-10</name>
    <dbReference type="NCBI Taxonomy" id="1314674"/>
    <lineage>
        <taxon>Eukaryota</taxon>
        <taxon>Fungi</taxon>
        <taxon>Dikarya</taxon>
        <taxon>Basidiomycota</taxon>
        <taxon>Agaricomycotina</taxon>
        <taxon>Agaricomycetes</taxon>
        <taxon>Agaricomycetidae</taxon>
        <taxon>Agaricales</taxon>
        <taxon>Marasmiineae</taxon>
        <taxon>Physalacriaceae</taxon>
        <taxon>Cylindrobasidium</taxon>
    </lineage>
</organism>
<feature type="region of interest" description="Disordered" evidence="3">
    <location>
        <begin position="1"/>
        <end position="22"/>
    </location>
</feature>
<feature type="domain" description="RRM" evidence="4">
    <location>
        <begin position="256"/>
        <end position="336"/>
    </location>
</feature>
<dbReference type="PANTHER" id="PTHR48025:SF1">
    <property type="entry name" value="RRM DOMAIN-CONTAINING PROTEIN"/>
    <property type="match status" value="1"/>
</dbReference>
<dbReference type="Proteomes" id="UP000054007">
    <property type="component" value="Unassembled WGS sequence"/>
</dbReference>
<dbReference type="Gene3D" id="3.30.70.330">
    <property type="match status" value="2"/>
</dbReference>
<evidence type="ECO:0000259" key="4">
    <source>
        <dbReference type="PROSITE" id="PS50102"/>
    </source>
</evidence>
<accession>A0A0D7B0Y6</accession>
<dbReference type="Pfam" id="PF00076">
    <property type="entry name" value="RRM_1"/>
    <property type="match status" value="1"/>
</dbReference>
<reference evidence="5 6" key="1">
    <citation type="journal article" date="2015" name="Fungal Genet. Biol.">
        <title>Evolution of novel wood decay mechanisms in Agaricales revealed by the genome sequences of Fistulina hepatica and Cylindrobasidium torrendii.</title>
        <authorList>
            <person name="Floudas D."/>
            <person name="Held B.W."/>
            <person name="Riley R."/>
            <person name="Nagy L.G."/>
            <person name="Koehler G."/>
            <person name="Ransdell A.S."/>
            <person name="Younus H."/>
            <person name="Chow J."/>
            <person name="Chiniquy J."/>
            <person name="Lipzen A."/>
            <person name="Tritt A."/>
            <person name="Sun H."/>
            <person name="Haridas S."/>
            <person name="LaButti K."/>
            <person name="Ohm R.A."/>
            <person name="Kues U."/>
            <person name="Blanchette R.A."/>
            <person name="Grigoriev I.V."/>
            <person name="Minto R.E."/>
            <person name="Hibbett D.S."/>
        </authorList>
    </citation>
    <scope>NUCLEOTIDE SEQUENCE [LARGE SCALE GENOMIC DNA]</scope>
    <source>
        <strain evidence="5 6">FP15055 ss-10</strain>
    </source>
</reference>
<evidence type="ECO:0000256" key="1">
    <source>
        <dbReference type="ARBA" id="ARBA00022884"/>
    </source>
</evidence>
<evidence type="ECO:0000256" key="3">
    <source>
        <dbReference type="SAM" id="MobiDB-lite"/>
    </source>
</evidence>
<feature type="domain" description="RRM" evidence="4">
    <location>
        <begin position="112"/>
        <end position="189"/>
    </location>
</feature>
<dbReference type="SUPFAM" id="SSF54928">
    <property type="entry name" value="RNA-binding domain, RBD"/>
    <property type="match status" value="2"/>
</dbReference>
<proteinExistence type="predicted"/>
<evidence type="ECO:0000256" key="2">
    <source>
        <dbReference type="PROSITE-ProRule" id="PRU00176"/>
    </source>
</evidence>